<feature type="compositionally biased region" description="Low complexity" evidence="1">
    <location>
        <begin position="239"/>
        <end position="285"/>
    </location>
</feature>
<name>A0A8H3B3Y6_9AGAM</name>
<accession>A0A8H3B3Y6</accession>
<dbReference type="EMBL" id="CAJMWQ010001335">
    <property type="protein sequence ID" value="CAE6446916.1"/>
    <property type="molecule type" value="Genomic_DNA"/>
</dbReference>
<gene>
    <name evidence="2" type="ORF">RDB_LOCUS75323</name>
</gene>
<dbReference type="AlphaFoldDB" id="A0A8H3B3Y6"/>
<comment type="caution">
    <text evidence="2">The sequence shown here is derived from an EMBL/GenBank/DDBJ whole genome shotgun (WGS) entry which is preliminary data.</text>
</comment>
<proteinExistence type="predicted"/>
<protein>
    <submittedName>
        <fullName evidence="2">Uncharacterized protein</fullName>
    </submittedName>
</protein>
<evidence type="ECO:0000313" key="2">
    <source>
        <dbReference type="EMBL" id="CAE6446916.1"/>
    </source>
</evidence>
<evidence type="ECO:0000313" key="3">
    <source>
        <dbReference type="Proteomes" id="UP000663826"/>
    </source>
</evidence>
<organism evidence="2 3">
    <name type="scientific">Rhizoctonia solani</name>
    <dbReference type="NCBI Taxonomy" id="456999"/>
    <lineage>
        <taxon>Eukaryota</taxon>
        <taxon>Fungi</taxon>
        <taxon>Dikarya</taxon>
        <taxon>Basidiomycota</taxon>
        <taxon>Agaricomycotina</taxon>
        <taxon>Agaricomycetes</taxon>
        <taxon>Cantharellales</taxon>
        <taxon>Ceratobasidiaceae</taxon>
        <taxon>Rhizoctonia</taxon>
    </lineage>
</organism>
<dbReference type="Proteomes" id="UP000663826">
    <property type="component" value="Unassembled WGS sequence"/>
</dbReference>
<sequence>MAPLQPHISLTALGRIRDIEVPDASKPYSFLLYCDFHIQKDGLLTIPVSKFFANGEVPPIGSYVLLDGPFWMLQGTDGSIEADSFEVVCDDPSVTLVLPSPSVTAVGTVASVIGREIFMDVGAYNREAKKVVTYQIIVTVPDNPRRANLKIPDTGANVQVRGILASIAIHEEHDNAIVEMSSILFMPRTDFSRKNEPSSGGRTKRQFVPDNLPSTPDTGRSMKKTKSGPIEAFTPEELSSGSSSGASSSQRSIGESYSANSVNNSPATSTATSSPSAAEASPTPTRFTRSAVKAGKAQRMENAGEPEISTA</sequence>
<evidence type="ECO:0000256" key="1">
    <source>
        <dbReference type="SAM" id="MobiDB-lite"/>
    </source>
</evidence>
<feature type="region of interest" description="Disordered" evidence="1">
    <location>
        <begin position="191"/>
        <end position="311"/>
    </location>
</feature>
<reference evidence="2" key="1">
    <citation type="submission" date="2021-01" db="EMBL/GenBank/DDBJ databases">
        <authorList>
            <person name="Kaushik A."/>
        </authorList>
    </citation>
    <scope>NUCLEOTIDE SEQUENCE</scope>
    <source>
        <strain evidence="2">AG1-1B</strain>
    </source>
</reference>